<keyword evidence="6" id="KW-0732">Signal</keyword>
<evidence type="ECO:0000256" key="6">
    <source>
        <dbReference type="SAM" id="SignalP"/>
    </source>
</evidence>
<keyword evidence="3" id="KW-0081">Bacteriolytic enzyme</keyword>
<gene>
    <name evidence="9" type="primary">LOC108559252</name>
</gene>
<dbReference type="RefSeq" id="XP_017771952.1">
    <property type="nucleotide sequence ID" value="XM_017916463.1"/>
</dbReference>
<dbReference type="SUPFAM" id="SSF53955">
    <property type="entry name" value="Lysozyme-like"/>
    <property type="match status" value="1"/>
</dbReference>
<evidence type="ECO:0000256" key="1">
    <source>
        <dbReference type="ARBA" id="ARBA00000632"/>
    </source>
</evidence>
<evidence type="ECO:0000256" key="4">
    <source>
        <dbReference type="ARBA" id="ARBA00023157"/>
    </source>
</evidence>
<feature type="signal peptide" evidence="6">
    <location>
        <begin position="1"/>
        <end position="19"/>
    </location>
</feature>
<keyword evidence="8" id="KW-1185">Reference proteome</keyword>
<keyword evidence="5" id="KW-0378">Hydrolase</keyword>
<dbReference type="Gene3D" id="1.10.530.10">
    <property type="match status" value="1"/>
</dbReference>
<dbReference type="InterPro" id="IPR023346">
    <property type="entry name" value="Lysozyme-like_dom_sf"/>
</dbReference>
<dbReference type="InterPro" id="IPR001916">
    <property type="entry name" value="Glyco_hydro_22"/>
</dbReference>
<evidence type="ECO:0000256" key="5">
    <source>
        <dbReference type="ARBA" id="ARBA00023295"/>
    </source>
</evidence>
<protein>
    <recommendedName>
        <fullName evidence="2">lysozyme</fullName>
        <ecNumber evidence="2">3.2.1.17</ecNumber>
    </recommendedName>
</protein>
<name>A0ABM1MBK2_NICVS</name>
<evidence type="ECO:0000259" key="7">
    <source>
        <dbReference type="PROSITE" id="PS00128"/>
    </source>
</evidence>
<evidence type="ECO:0000313" key="8">
    <source>
        <dbReference type="Proteomes" id="UP000695000"/>
    </source>
</evidence>
<reference evidence="9" key="1">
    <citation type="submission" date="2025-08" db="UniProtKB">
        <authorList>
            <consortium name="RefSeq"/>
        </authorList>
    </citation>
    <scope>IDENTIFICATION</scope>
    <source>
        <tissue evidence="9">Whole Larva</tissue>
    </source>
</reference>
<feature type="domain" description="Glycosyl hydrolases family 22 (GH22)" evidence="7">
    <location>
        <begin position="84"/>
        <end position="102"/>
    </location>
</feature>
<dbReference type="Pfam" id="PF00062">
    <property type="entry name" value="Lys"/>
    <property type="match status" value="1"/>
</dbReference>
<dbReference type="PROSITE" id="PS00128">
    <property type="entry name" value="GLYCOSYL_HYDROL_F22_1"/>
    <property type="match status" value="1"/>
</dbReference>
<sequence>MKFAICAIVLCGLVTPNFAKVFSPTEFGNVMLANGIPKGQIETWKCIAKWESSYNTAAHNTASGDHGIFQINERWWCSPPGKGCGMTCNSLRDADITNDIKCAKIIYEEHQRLTGNGFNAWVAYKNHCR</sequence>
<feature type="chain" id="PRO_5047515470" description="lysozyme" evidence="6">
    <location>
        <begin position="20"/>
        <end position="129"/>
    </location>
</feature>
<keyword evidence="5" id="KW-0326">Glycosidase</keyword>
<evidence type="ECO:0000313" key="9">
    <source>
        <dbReference type="RefSeq" id="XP_017771952.1"/>
    </source>
</evidence>
<proteinExistence type="predicted"/>
<dbReference type="PANTHER" id="PTHR11407:SF63">
    <property type="entry name" value="LYSOZYME C"/>
    <property type="match status" value="1"/>
</dbReference>
<organism evidence="8 9">
    <name type="scientific">Nicrophorus vespilloides</name>
    <name type="common">Boreal carrion beetle</name>
    <dbReference type="NCBI Taxonomy" id="110193"/>
    <lineage>
        <taxon>Eukaryota</taxon>
        <taxon>Metazoa</taxon>
        <taxon>Ecdysozoa</taxon>
        <taxon>Arthropoda</taxon>
        <taxon>Hexapoda</taxon>
        <taxon>Insecta</taxon>
        <taxon>Pterygota</taxon>
        <taxon>Neoptera</taxon>
        <taxon>Endopterygota</taxon>
        <taxon>Coleoptera</taxon>
        <taxon>Polyphaga</taxon>
        <taxon>Staphyliniformia</taxon>
        <taxon>Silphidae</taxon>
        <taxon>Nicrophorinae</taxon>
        <taxon>Nicrophorus</taxon>
    </lineage>
</organism>
<keyword evidence="3" id="KW-0929">Antimicrobial</keyword>
<dbReference type="Proteomes" id="UP000695000">
    <property type="component" value="Unplaced"/>
</dbReference>
<accession>A0ABM1MBK2</accession>
<dbReference type="EC" id="3.2.1.17" evidence="2"/>
<dbReference type="PANTHER" id="PTHR11407">
    <property type="entry name" value="LYSOZYME C"/>
    <property type="match status" value="1"/>
</dbReference>
<dbReference type="SMART" id="SM00263">
    <property type="entry name" value="LYZ1"/>
    <property type="match status" value="1"/>
</dbReference>
<dbReference type="InterPro" id="IPR019799">
    <property type="entry name" value="Glyco_hydro_22_CS"/>
</dbReference>
<evidence type="ECO:0000256" key="3">
    <source>
        <dbReference type="ARBA" id="ARBA00022638"/>
    </source>
</evidence>
<dbReference type="CDD" id="cd16899">
    <property type="entry name" value="LYZ_C_invert"/>
    <property type="match status" value="1"/>
</dbReference>
<keyword evidence="4" id="KW-1015">Disulfide bond</keyword>
<dbReference type="PROSITE" id="PS51348">
    <property type="entry name" value="GLYCOSYL_HYDROL_F22_2"/>
    <property type="match status" value="1"/>
</dbReference>
<dbReference type="GeneID" id="108559252"/>
<comment type="catalytic activity">
    <reaction evidence="1">
        <text>Hydrolysis of (1-&gt;4)-beta-linkages between N-acetylmuramic acid and N-acetyl-D-glucosamine residues in a peptidoglycan and between N-acetyl-D-glucosamine residues in chitodextrins.</text>
        <dbReference type="EC" id="3.2.1.17"/>
    </reaction>
</comment>
<evidence type="ECO:0000256" key="2">
    <source>
        <dbReference type="ARBA" id="ARBA00012732"/>
    </source>
</evidence>